<keyword evidence="2" id="KW-1185">Reference proteome</keyword>
<evidence type="ECO:0000313" key="1">
    <source>
        <dbReference type="EMBL" id="MPC94275.1"/>
    </source>
</evidence>
<dbReference type="AlphaFoldDB" id="A0A5B7JI68"/>
<sequence length="62" mass="6624">MHSAVSVAPIAINLRRHNYHLSSTNIDLRAASLLSIDLGRRGTRGRVAGGAAQYRPAQGTAR</sequence>
<evidence type="ECO:0000313" key="2">
    <source>
        <dbReference type="Proteomes" id="UP000324222"/>
    </source>
</evidence>
<protein>
    <submittedName>
        <fullName evidence="1">Uncharacterized protein</fullName>
    </submittedName>
</protein>
<comment type="caution">
    <text evidence="1">The sequence shown here is derived from an EMBL/GenBank/DDBJ whole genome shotgun (WGS) entry which is preliminary data.</text>
</comment>
<name>A0A5B7JI68_PORTR</name>
<proteinExistence type="predicted"/>
<accession>A0A5B7JI68</accession>
<reference evidence="1 2" key="1">
    <citation type="submission" date="2019-05" db="EMBL/GenBank/DDBJ databases">
        <title>Another draft genome of Portunus trituberculatus and its Hox gene families provides insights of decapod evolution.</title>
        <authorList>
            <person name="Jeong J.-H."/>
            <person name="Song I."/>
            <person name="Kim S."/>
            <person name="Choi T."/>
            <person name="Kim D."/>
            <person name="Ryu S."/>
            <person name="Kim W."/>
        </authorList>
    </citation>
    <scope>NUCLEOTIDE SEQUENCE [LARGE SCALE GENOMIC DNA]</scope>
    <source>
        <tissue evidence="1">Muscle</tissue>
    </source>
</reference>
<dbReference type="EMBL" id="VSRR010097896">
    <property type="protein sequence ID" value="MPC94275.1"/>
    <property type="molecule type" value="Genomic_DNA"/>
</dbReference>
<organism evidence="1 2">
    <name type="scientific">Portunus trituberculatus</name>
    <name type="common">Swimming crab</name>
    <name type="synonym">Neptunus trituberculatus</name>
    <dbReference type="NCBI Taxonomy" id="210409"/>
    <lineage>
        <taxon>Eukaryota</taxon>
        <taxon>Metazoa</taxon>
        <taxon>Ecdysozoa</taxon>
        <taxon>Arthropoda</taxon>
        <taxon>Crustacea</taxon>
        <taxon>Multicrustacea</taxon>
        <taxon>Malacostraca</taxon>
        <taxon>Eumalacostraca</taxon>
        <taxon>Eucarida</taxon>
        <taxon>Decapoda</taxon>
        <taxon>Pleocyemata</taxon>
        <taxon>Brachyura</taxon>
        <taxon>Eubrachyura</taxon>
        <taxon>Portunoidea</taxon>
        <taxon>Portunidae</taxon>
        <taxon>Portuninae</taxon>
        <taxon>Portunus</taxon>
    </lineage>
</organism>
<gene>
    <name evidence="1" type="ORF">E2C01_089437</name>
</gene>
<dbReference type="Proteomes" id="UP000324222">
    <property type="component" value="Unassembled WGS sequence"/>
</dbReference>